<evidence type="ECO:0000313" key="2">
    <source>
        <dbReference type="EMBL" id="AZQ75936.1"/>
    </source>
</evidence>
<keyword evidence="3" id="KW-1185">Reference proteome</keyword>
<dbReference type="Proteomes" id="UP000267900">
    <property type="component" value="Chromosome"/>
</dbReference>
<proteinExistence type="predicted"/>
<keyword evidence="1" id="KW-0812">Transmembrane</keyword>
<accession>A0A3Q9G5U8</accession>
<reference evidence="2 3" key="1">
    <citation type="submission" date="2018-12" db="EMBL/GenBank/DDBJ databases">
        <title>The whole draft genome of Streptomyce luteoverticillatus CGMCC 15060.</title>
        <authorList>
            <person name="Feng Z."/>
            <person name="Chen G."/>
            <person name="Zhang J."/>
            <person name="Zhu H."/>
            <person name="Yu X."/>
            <person name="Zhang W."/>
            <person name="Zhang X."/>
        </authorList>
    </citation>
    <scope>NUCLEOTIDE SEQUENCE [LARGE SCALE GENOMIC DNA]</scope>
    <source>
        <strain evidence="2 3">CGMCC 15060</strain>
    </source>
</reference>
<evidence type="ECO:0000313" key="3">
    <source>
        <dbReference type="Proteomes" id="UP000267900"/>
    </source>
</evidence>
<sequence>MDHAVLIASRLKERLYATITMIAVVVGLAHSGHAGPRGAAVSVAVTAVGLWLTSIVADGQAHRVMHGPEDSGRQLRQTLFVSSPLLLSAVGPLVLIALSALGAMELRTALLTAAGVSVGVLFAWGWYGGVRMGAHTAVALLAGVADAAIGTVVALVKAAGH</sequence>
<keyword evidence="1" id="KW-1133">Transmembrane helix</keyword>
<keyword evidence="1" id="KW-0472">Membrane</keyword>
<dbReference type="OrthoDB" id="4259386at2"/>
<feature type="transmembrane region" description="Helical" evidence="1">
    <location>
        <begin position="78"/>
        <end position="103"/>
    </location>
</feature>
<organism evidence="2 3">
    <name type="scientific">Streptomyces luteoverticillatus</name>
    <name type="common">Streptoverticillium luteoverticillatus</name>
    <dbReference type="NCBI Taxonomy" id="66425"/>
    <lineage>
        <taxon>Bacteria</taxon>
        <taxon>Bacillati</taxon>
        <taxon>Actinomycetota</taxon>
        <taxon>Actinomycetes</taxon>
        <taxon>Kitasatosporales</taxon>
        <taxon>Streptomycetaceae</taxon>
        <taxon>Streptomyces</taxon>
    </lineage>
</organism>
<gene>
    <name evidence="2" type="ORF">EKH77_32245</name>
</gene>
<evidence type="ECO:0000256" key="1">
    <source>
        <dbReference type="SAM" id="Phobius"/>
    </source>
</evidence>
<feature type="transmembrane region" description="Helical" evidence="1">
    <location>
        <begin position="139"/>
        <end position="159"/>
    </location>
</feature>
<dbReference type="AlphaFoldDB" id="A0A3Q9G5U8"/>
<feature type="transmembrane region" description="Helical" evidence="1">
    <location>
        <begin position="15"/>
        <end position="33"/>
    </location>
</feature>
<protein>
    <submittedName>
        <fullName evidence="2">Uncharacterized protein</fullName>
    </submittedName>
</protein>
<feature type="transmembrane region" description="Helical" evidence="1">
    <location>
        <begin position="39"/>
        <end position="57"/>
    </location>
</feature>
<feature type="transmembrane region" description="Helical" evidence="1">
    <location>
        <begin position="109"/>
        <end position="127"/>
    </location>
</feature>
<dbReference type="EMBL" id="CP034587">
    <property type="protein sequence ID" value="AZQ75936.1"/>
    <property type="molecule type" value="Genomic_DNA"/>
</dbReference>
<name>A0A3Q9G5U8_STRLT</name>